<proteinExistence type="inferred from homology"/>
<keyword evidence="11" id="KW-1185">Reference proteome</keyword>
<feature type="transmembrane region" description="Helical" evidence="8">
    <location>
        <begin position="176"/>
        <end position="200"/>
    </location>
</feature>
<feature type="domain" description="Major facilitator superfamily (MFS) profile" evidence="9">
    <location>
        <begin position="142"/>
        <end position="542"/>
    </location>
</feature>
<dbReference type="SUPFAM" id="SSF103473">
    <property type="entry name" value="MFS general substrate transporter"/>
    <property type="match status" value="1"/>
</dbReference>
<dbReference type="InterPro" id="IPR036259">
    <property type="entry name" value="MFS_trans_sf"/>
</dbReference>
<dbReference type="AlphaFoldDB" id="A0A4T0FKD3"/>
<evidence type="ECO:0000256" key="1">
    <source>
        <dbReference type="ARBA" id="ARBA00004127"/>
    </source>
</evidence>
<dbReference type="GO" id="GO:0012505">
    <property type="term" value="C:endomembrane system"/>
    <property type="evidence" value="ECO:0007669"/>
    <property type="project" value="UniProtKB-SubCell"/>
</dbReference>
<evidence type="ECO:0000256" key="5">
    <source>
        <dbReference type="ARBA" id="ARBA00022989"/>
    </source>
</evidence>
<gene>
    <name evidence="10" type="ORF">E3P99_02462</name>
</gene>
<dbReference type="Gene3D" id="1.20.1250.20">
    <property type="entry name" value="MFS general substrate transporter like domains"/>
    <property type="match status" value="2"/>
</dbReference>
<feature type="compositionally biased region" description="Polar residues" evidence="7">
    <location>
        <begin position="50"/>
        <end position="72"/>
    </location>
</feature>
<evidence type="ECO:0000256" key="7">
    <source>
        <dbReference type="SAM" id="MobiDB-lite"/>
    </source>
</evidence>
<feature type="transmembrane region" description="Helical" evidence="8">
    <location>
        <begin position="207"/>
        <end position="234"/>
    </location>
</feature>
<dbReference type="PANTHER" id="PTHR23514:SF3">
    <property type="entry name" value="BYPASS OF STOP CODON PROTEIN 6"/>
    <property type="match status" value="1"/>
</dbReference>
<name>A0A4T0FKD3_9BASI</name>
<comment type="subcellular location">
    <subcellularLocation>
        <location evidence="1">Endomembrane system</location>
        <topology evidence="1">Multi-pass membrane protein</topology>
    </subcellularLocation>
</comment>
<dbReference type="PANTHER" id="PTHR23514">
    <property type="entry name" value="BYPASS OF STOP CODON PROTEIN 6"/>
    <property type="match status" value="1"/>
</dbReference>
<feature type="transmembrane region" description="Helical" evidence="8">
    <location>
        <begin position="516"/>
        <end position="538"/>
    </location>
</feature>
<feature type="transmembrane region" description="Helical" evidence="8">
    <location>
        <begin position="279"/>
        <end position="299"/>
    </location>
</feature>
<dbReference type="GO" id="GO:0022857">
    <property type="term" value="F:transmembrane transporter activity"/>
    <property type="evidence" value="ECO:0007669"/>
    <property type="project" value="InterPro"/>
</dbReference>
<dbReference type="EMBL" id="SPNW01000035">
    <property type="protein sequence ID" value="TIA88668.1"/>
    <property type="molecule type" value="Genomic_DNA"/>
</dbReference>
<evidence type="ECO:0000256" key="2">
    <source>
        <dbReference type="ARBA" id="ARBA00008335"/>
    </source>
</evidence>
<evidence type="ECO:0000256" key="4">
    <source>
        <dbReference type="ARBA" id="ARBA00022692"/>
    </source>
</evidence>
<keyword evidence="4 8" id="KW-0812">Transmembrane</keyword>
<evidence type="ECO:0000313" key="10">
    <source>
        <dbReference type="EMBL" id="TIA88668.1"/>
    </source>
</evidence>
<keyword evidence="3" id="KW-0813">Transport</keyword>
<comment type="caution">
    <text evidence="10">The sequence shown here is derived from an EMBL/GenBank/DDBJ whole genome shotgun (WGS) entry which is preliminary data.</text>
</comment>
<evidence type="ECO:0000259" key="9">
    <source>
        <dbReference type="PROSITE" id="PS50850"/>
    </source>
</evidence>
<dbReference type="GO" id="GO:0016020">
    <property type="term" value="C:membrane"/>
    <property type="evidence" value="ECO:0007669"/>
    <property type="project" value="TreeGrafter"/>
</dbReference>
<feature type="transmembrane region" description="Helical" evidence="8">
    <location>
        <begin position="354"/>
        <end position="374"/>
    </location>
</feature>
<feature type="transmembrane region" description="Helical" evidence="8">
    <location>
        <begin position="484"/>
        <end position="504"/>
    </location>
</feature>
<feature type="transmembrane region" description="Helical" evidence="8">
    <location>
        <begin position="448"/>
        <end position="472"/>
    </location>
</feature>
<dbReference type="PROSITE" id="PS50850">
    <property type="entry name" value="MFS"/>
    <property type="match status" value="1"/>
</dbReference>
<evidence type="ECO:0000313" key="11">
    <source>
        <dbReference type="Proteomes" id="UP000310189"/>
    </source>
</evidence>
<dbReference type="InterPro" id="IPR011701">
    <property type="entry name" value="MFS"/>
</dbReference>
<evidence type="ECO:0000256" key="3">
    <source>
        <dbReference type="ARBA" id="ARBA00022448"/>
    </source>
</evidence>
<comment type="similarity">
    <text evidence="2">Belongs to the major facilitator superfamily.</text>
</comment>
<feature type="compositionally biased region" description="Basic and acidic residues" evidence="7">
    <location>
        <begin position="73"/>
        <end position="85"/>
    </location>
</feature>
<sequence>MKNKVEQEKENEKKQVEGEKGEFIDTGQLPYLNNGICEAQEVQDSRKSSVDSSAIGGTTLNESTMSSLNEKSGWSDKDVIKEPASTRKKPSRTKSAPAVPSLHDTESLSEASINELDRGEEYLKHVFFFHQKPWRIRRCYVLIAMTSLTYMTIGLNDSAIGALIPQMQEHYNSTSSTMSLCFLANFGGYLISTSLSSFLIHHMQLRFVLMLASAIYIGGSLMGAFAPPFAVIIVSLICKQQRRCLGCILLTRNAVTGAGGGLMDVAATSVIMHYEDGPLLTITYSFFSVGSMLSPFLVSGLRAREDKPWNLYFWFPVALSSLLMVLQWFVYASYRAPTEQHSRDDSARRRMSSALTDTTVLVAIVLFFCMMGMQDSWSQWLAKYLEDSKELDGSMANINQACFWAGVTVSRLSLGHFISKWGDMKSAVTLTMAFAFMMTGFWKVNDHLVYGTIILNIICGIFVGPLVPLILATSVERIPHSLKTTATSIIIAGGLIGSTVLPLSLGQAIHRFSTDIIPAVLIVMSFIVLFGFFALFATKFYKRCLNQKNDARTFNNGSLACHLGLKRKRVAHPPRIGDV</sequence>
<dbReference type="InterPro" id="IPR051788">
    <property type="entry name" value="MFS_Transporter"/>
</dbReference>
<feature type="compositionally biased region" description="Basic and acidic residues" evidence="7">
    <location>
        <begin position="1"/>
        <end position="23"/>
    </location>
</feature>
<reference evidence="10 11" key="1">
    <citation type="submission" date="2019-03" db="EMBL/GenBank/DDBJ databases">
        <title>Sequencing 23 genomes of Wallemia ichthyophaga.</title>
        <authorList>
            <person name="Gostincar C."/>
        </authorList>
    </citation>
    <scope>NUCLEOTIDE SEQUENCE [LARGE SCALE GENOMIC DNA]</scope>
    <source>
        <strain evidence="10 11">EXF-5753</strain>
    </source>
</reference>
<feature type="region of interest" description="Disordered" evidence="7">
    <location>
        <begin position="1"/>
        <end position="104"/>
    </location>
</feature>
<evidence type="ECO:0000256" key="8">
    <source>
        <dbReference type="SAM" id="Phobius"/>
    </source>
</evidence>
<protein>
    <recommendedName>
        <fullName evidence="9">Major facilitator superfamily (MFS) profile domain-containing protein</fullName>
    </recommendedName>
</protein>
<dbReference type="OrthoDB" id="4243at2759"/>
<dbReference type="InterPro" id="IPR020846">
    <property type="entry name" value="MFS_dom"/>
</dbReference>
<feature type="transmembrane region" description="Helical" evidence="8">
    <location>
        <begin position="311"/>
        <end position="334"/>
    </location>
</feature>
<dbReference type="Pfam" id="PF07690">
    <property type="entry name" value="MFS_1"/>
    <property type="match status" value="1"/>
</dbReference>
<keyword evidence="5 8" id="KW-1133">Transmembrane helix</keyword>
<evidence type="ECO:0000256" key="6">
    <source>
        <dbReference type="ARBA" id="ARBA00023136"/>
    </source>
</evidence>
<accession>A0A4T0FKD3</accession>
<dbReference type="Proteomes" id="UP000310189">
    <property type="component" value="Unassembled WGS sequence"/>
</dbReference>
<organism evidence="10 11">
    <name type="scientific">Wallemia hederae</name>
    <dbReference type="NCBI Taxonomy" id="1540922"/>
    <lineage>
        <taxon>Eukaryota</taxon>
        <taxon>Fungi</taxon>
        <taxon>Dikarya</taxon>
        <taxon>Basidiomycota</taxon>
        <taxon>Wallemiomycotina</taxon>
        <taxon>Wallemiomycetes</taxon>
        <taxon>Wallemiales</taxon>
        <taxon>Wallemiaceae</taxon>
        <taxon>Wallemia</taxon>
    </lineage>
</organism>
<keyword evidence="6 8" id="KW-0472">Membrane</keyword>